<evidence type="ECO:0000313" key="2">
    <source>
        <dbReference type="EMBL" id="KAA5404532.1"/>
    </source>
</evidence>
<dbReference type="Proteomes" id="UP000325055">
    <property type="component" value="Unassembled WGS sequence"/>
</dbReference>
<sequence>MKKILMIICCAFAVFSASAQDKKLTLNAGFLFPNTLNAMIGYEYPLSYGNAVEIYGEVGNHWQKPTCCRFWKGYYWDGGLVYKQRLVRYKNGMLHFRLGPQFGATQKKFFLGVEAGFEYSYVFQNGWEFSLIQKNNVNFLHGDTFRNGLLLGVKIPF</sequence>
<comment type="caution">
    <text evidence="2">The sequence shown here is derived from an EMBL/GenBank/DDBJ whole genome shotgun (WGS) entry which is preliminary data.</text>
</comment>
<dbReference type="AlphaFoldDB" id="A0A5M6A3W9"/>
<organism evidence="2 3">
    <name type="scientific">Bacteroides cellulosilyticus</name>
    <dbReference type="NCBI Taxonomy" id="246787"/>
    <lineage>
        <taxon>Bacteria</taxon>
        <taxon>Pseudomonadati</taxon>
        <taxon>Bacteroidota</taxon>
        <taxon>Bacteroidia</taxon>
        <taxon>Bacteroidales</taxon>
        <taxon>Bacteroidaceae</taxon>
        <taxon>Bacteroides</taxon>
    </lineage>
</organism>
<accession>A0A5M6A3W9</accession>
<reference evidence="2 3" key="1">
    <citation type="journal article" date="2019" name="Nat. Med.">
        <title>A library of human gut bacterial isolates paired with longitudinal multiomics data enables mechanistic microbiome research.</title>
        <authorList>
            <person name="Poyet M."/>
            <person name="Groussin M."/>
            <person name="Gibbons S.M."/>
            <person name="Avila-Pacheco J."/>
            <person name="Jiang X."/>
            <person name="Kearney S.M."/>
            <person name="Perrotta A.R."/>
            <person name="Berdy B."/>
            <person name="Zhao S."/>
            <person name="Lieberman T.D."/>
            <person name="Swanson P.K."/>
            <person name="Smith M."/>
            <person name="Roesemann S."/>
            <person name="Alexander J.E."/>
            <person name="Rich S.A."/>
            <person name="Livny J."/>
            <person name="Vlamakis H."/>
            <person name="Clish C."/>
            <person name="Bullock K."/>
            <person name="Deik A."/>
            <person name="Scott J."/>
            <person name="Pierce K.A."/>
            <person name="Xavier R.J."/>
            <person name="Alm E.J."/>
        </authorList>
    </citation>
    <scope>NUCLEOTIDE SEQUENCE [LARGE SCALE GENOMIC DNA]</scope>
    <source>
        <strain evidence="2 3">BIOML-A7</strain>
    </source>
</reference>
<protein>
    <recommendedName>
        <fullName evidence="4">DUF3575 domain-containing protein</fullName>
    </recommendedName>
</protein>
<gene>
    <name evidence="2" type="ORF">F2Y86_21605</name>
</gene>
<proteinExistence type="predicted"/>
<evidence type="ECO:0000256" key="1">
    <source>
        <dbReference type="SAM" id="SignalP"/>
    </source>
</evidence>
<dbReference type="EMBL" id="VVYW01000022">
    <property type="protein sequence ID" value="KAA5404532.1"/>
    <property type="molecule type" value="Genomic_DNA"/>
</dbReference>
<feature type="signal peptide" evidence="1">
    <location>
        <begin position="1"/>
        <end position="19"/>
    </location>
</feature>
<feature type="chain" id="PRO_5024322647" description="DUF3575 domain-containing protein" evidence="1">
    <location>
        <begin position="20"/>
        <end position="157"/>
    </location>
</feature>
<keyword evidence="1" id="KW-0732">Signal</keyword>
<name>A0A5M6A3W9_9BACE</name>
<evidence type="ECO:0000313" key="3">
    <source>
        <dbReference type="Proteomes" id="UP000325055"/>
    </source>
</evidence>
<evidence type="ECO:0008006" key="4">
    <source>
        <dbReference type="Google" id="ProtNLM"/>
    </source>
</evidence>
<dbReference type="RefSeq" id="WP_149950434.1">
    <property type="nucleotide sequence ID" value="NZ_RCXI01000023.1"/>
</dbReference>